<dbReference type="EMBL" id="SMFQ01000004">
    <property type="protein sequence ID" value="TCJ84853.1"/>
    <property type="molecule type" value="Genomic_DNA"/>
</dbReference>
<evidence type="ECO:0008006" key="4">
    <source>
        <dbReference type="Google" id="ProtNLM"/>
    </source>
</evidence>
<gene>
    <name evidence="2" type="ORF">EV695_2816</name>
</gene>
<dbReference type="Proteomes" id="UP000294887">
    <property type="component" value="Unassembled WGS sequence"/>
</dbReference>
<sequence>MALKNQHLFNKCFGGNLSLSVKRLAVSIAALAFTSTVTAAELSGNVAVEGRLFTTDPAYEKQAESGGVSLSFLPEFKHKWDNEDQQFTFTPFYRWDENDDERTHGDIRQLDYLVSKGDWEYQLGISKKFWGVTESQHLVDIINQTDGVEGIDGEDKLGQPMFRVSRLTDTGSVDFFVLPYFRERTFSGVNGRFRSPLVVDTDAATYESASEDKHIDYAVRWSESLDEFDFGVHLFDGTSRDPDLRIGQKNGEAVLVPHYPLITQLGLDLQYTGEAIIWKLEAIHRKRKGDDYSAAVGGFEYTLPAISESGAELGLLAEYHRDSRGEVANAPFQNDLFFGARLALNDEDSSELLAGAFVDLDNSSKSLRLEASRRIGNGMKLNIEGQVFTDVDENDPFYTFSKDDYIQVELEKFF</sequence>
<comment type="caution">
    <text evidence="2">The sequence shown here is derived from an EMBL/GenBank/DDBJ whole genome shotgun (WGS) entry which is preliminary data.</text>
</comment>
<organism evidence="2 3">
    <name type="scientific">Cocleimonas flava</name>
    <dbReference type="NCBI Taxonomy" id="634765"/>
    <lineage>
        <taxon>Bacteria</taxon>
        <taxon>Pseudomonadati</taxon>
        <taxon>Pseudomonadota</taxon>
        <taxon>Gammaproteobacteria</taxon>
        <taxon>Thiotrichales</taxon>
        <taxon>Thiotrichaceae</taxon>
        <taxon>Cocleimonas</taxon>
    </lineage>
</organism>
<proteinExistence type="predicted"/>
<reference evidence="2 3" key="1">
    <citation type="submission" date="2019-03" db="EMBL/GenBank/DDBJ databases">
        <title>Genomic Encyclopedia of Type Strains, Phase IV (KMG-IV): sequencing the most valuable type-strain genomes for metagenomic binning, comparative biology and taxonomic classification.</title>
        <authorList>
            <person name="Goeker M."/>
        </authorList>
    </citation>
    <scope>NUCLEOTIDE SEQUENCE [LARGE SCALE GENOMIC DNA]</scope>
    <source>
        <strain evidence="2 3">DSM 24830</strain>
    </source>
</reference>
<evidence type="ECO:0000256" key="1">
    <source>
        <dbReference type="SAM" id="SignalP"/>
    </source>
</evidence>
<dbReference type="AlphaFoldDB" id="A0A4R1EUD0"/>
<protein>
    <recommendedName>
        <fullName evidence="4">Phosphate-selective porin O/P</fullName>
    </recommendedName>
</protein>
<evidence type="ECO:0000313" key="3">
    <source>
        <dbReference type="Proteomes" id="UP000294887"/>
    </source>
</evidence>
<evidence type="ECO:0000313" key="2">
    <source>
        <dbReference type="EMBL" id="TCJ84853.1"/>
    </source>
</evidence>
<accession>A0A4R1EUD0</accession>
<feature type="signal peptide" evidence="1">
    <location>
        <begin position="1"/>
        <end position="39"/>
    </location>
</feature>
<keyword evidence="3" id="KW-1185">Reference proteome</keyword>
<name>A0A4R1EUD0_9GAMM</name>
<keyword evidence="1" id="KW-0732">Signal</keyword>
<feature type="chain" id="PRO_5020284926" description="Phosphate-selective porin O/P" evidence="1">
    <location>
        <begin position="40"/>
        <end position="414"/>
    </location>
</feature>